<reference evidence="3" key="1">
    <citation type="journal article" date="2010" name="Nature">
        <title>The Amphimedon queenslandica genome and the evolution of animal complexity.</title>
        <authorList>
            <person name="Srivastava M."/>
            <person name="Simakov O."/>
            <person name="Chapman J."/>
            <person name="Fahey B."/>
            <person name="Gauthier M.E."/>
            <person name="Mitros T."/>
            <person name="Richards G.S."/>
            <person name="Conaco C."/>
            <person name="Dacre M."/>
            <person name="Hellsten U."/>
            <person name="Larroux C."/>
            <person name="Putnam N.H."/>
            <person name="Stanke M."/>
            <person name="Adamska M."/>
            <person name="Darling A."/>
            <person name="Degnan S.M."/>
            <person name="Oakley T.H."/>
            <person name="Plachetzki D.C."/>
            <person name="Zhai Y."/>
            <person name="Adamski M."/>
            <person name="Calcino A."/>
            <person name="Cummins S.F."/>
            <person name="Goodstein D.M."/>
            <person name="Harris C."/>
            <person name="Jackson D.J."/>
            <person name="Leys S.P."/>
            <person name="Shu S."/>
            <person name="Woodcroft B.J."/>
            <person name="Vervoort M."/>
            <person name="Kosik K.S."/>
            <person name="Manning G."/>
            <person name="Degnan B.M."/>
            <person name="Rokhsar D.S."/>
        </authorList>
    </citation>
    <scope>NUCLEOTIDE SEQUENCE [LARGE SCALE GENOMIC DNA]</scope>
</reference>
<keyword evidence="1" id="KW-1133">Transmembrane helix</keyword>
<evidence type="ECO:0000256" key="1">
    <source>
        <dbReference type="SAM" id="Phobius"/>
    </source>
</evidence>
<protein>
    <submittedName>
        <fullName evidence="2">Uncharacterized protein</fullName>
    </submittedName>
</protein>
<evidence type="ECO:0000313" key="2">
    <source>
        <dbReference type="EnsemblMetazoa" id="Aqu2.1.26603_001"/>
    </source>
</evidence>
<name>A0A1X7UGL4_AMPQE</name>
<feature type="transmembrane region" description="Helical" evidence="1">
    <location>
        <begin position="220"/>
        <end position="242"/>
    </location>
</feature>
<dbReference type="AlphaFoldDB" id="A0A1X7UGL4"/>
<evidence type="ECO:0000313" key="3">
    <source>
        <dbReference type="Proteomes" id="UP000007879"/>
    </source>
</evidence>
<dbReference type="EnsemblMetazoa" id="Aqu2.1.26603_001">
    <property type="protein sequence ID" value="Aqu2.1.26603_001"/>
    <property type="gene ID" value="Aqu2.1.26603"/>
</dbReference>
<dbReference type="Proteomes" id="UP000007879">
    <property type="component" value="Unassembled WGS sequence"/>
</dbReference>
<feature type="transmembrane region" description="Helical" evidence="1">
    <location>
        <begin position="81"/>
        <end position="114"/>
    </location>
</feature>
<proteinExistence type="predicted"/>
<dbReference type="KEGG" id="aqu:109580153"/>
<dbReference type="EnsemblMetazoa" id="XM_019998969.1">
    <property type="protein sequence ID" value="XP_019854528.1"/>
    <property type="gene ID" value="LOC109580153"/>
</dbReference>
<keyword evidence="3" id="KW-1185">Reference proteome</keyword>
<organism evidence="2">
    <name type="scientific">Amphimedon queenslandica</name>
    <name type="common">Sponge</name>
    <dbReference type="NCBI Taxonomy" id="400682"/>
    <lineage>
        <taxon>Eukaryota</taxon>
        <taxon>Metazoa</taxon>
        <taxon>Porifera</taxon>
        <taxon>Demospongiae</taxon>
        <taxon>Heteroscleromorpha</taxon>
        <taxon>Haplosclerida</taxon>
        <taxon>Niphatidae</taxon>
        <taxon>Amphimedon</taxon>
    </lineage>
</organism>
<reference evidence="2" key="2">
    <citation type="submission" date="2017-05" db="UniProtKB">
        <authorList>
            <consortium name="EnsemblMetazoa"/>
        </authorList>
    </citation>
    <scope>IDENTIFICATION</scope>
</reference>
<keyword evidence="1" id="KW-0812">Transmembrane</keyword>
<dbReference type="InParanoid" id="A0A1X7UGL4"/>
<keyword evidence="1" id="KW-0472">Membrane</keyword>
<feature type="transmembrane region" description="Helical" evidence="1">
    <location>
        <begin position="174"/>
        <end position="200"/>
    </location>
</feature>
<accession>A0A1X7UGL4</accession>
<sequence>MMALSIDDIDESTVLIQTEGFGINDEEDEPCMAERTSHISARVQHKEPPKASNMNNQVHVNIDHEIIEGTGESRAQRIFRFCLLPFFISCVCNRIWALGLLIFNFCFGVTLIVATGMGPLAKCGHYFTYTSIGFIAMIVIAFILSCLCVSFACCKEDNIIAYIYSKHSNRQARLFFFVLCFSIVFLLILSVDSVFIFMKYQEFSIFGDCNGSQGLLYGLYVWYVLVLYFIIGWCIVVGKALICGENYFFFFQYSETVISMI</sequence>
<gene>
    <name evidence="2" type="primary">109580153</name>
</gene>
<feature type="transmembrane region" description="Helical" evidence="1">
    <location>
        <begin position="126"/>
        <end position="153"/>
    </location>
</feature>